<dbReference type="EMBL" id="CP011509">
    <property type="protein sequence ID" value="AKJ05198.1"/>
    <property type="molecule type" value="Genomic_DNA"/>
</dbReference>
<name>A0AAC8QDF2_9BACT</name>
<dbReference type="KEGG" id="age:AA314_06824"/>
<dbReference type="AlphaFoldDB" id="A0AAC8QDF2"/>
<proteinExistence type="predicted"/>
<organism evidence="1 2">
    <name type="scientific">Archangium gephyra</name>
    <dbReference type="NCBI Taxonomy" id="48"/>
    <lineage>
        <taxon>Bacteria</taxon>
        <taxon>Pseudomonadati</taxon>
        <taxon>Myxococcota</taxon>
        <taxon>Myxococcia</taxon>
        <taxon>Myxococcales</taxon>
        <taxon>Cystobacterineae</taxon>
        <taxon>Archangiaceae</taxon>
        <taxon>Archangium</taxon>
    </lineage>
</organism>
<reference evidence="1 2" key="1">
    <citation type="submission" date="2015-05" db="EMBL/GenBank/DDBJ databases">
        <title>Genome assembly of Archangium gephyra DSM 2261.</title>
        <authorList>
            <person name="Sharma G."/>
            <person name="Subramanian S."/>
        </authorList>
    </citation>
    <scope>NUCLEOTIDE SEQUENCE [LARGE SCALE GENOMIC DNA]</scope>
    <source>
        <strain evidence="1 2">DSM 2261</strain>
    </source>
</reference>
<sequence length="62" mass="6784">MVPLVADTGIAASDYRFRLRPLSRLAAQCGVAKMNDVLDTVARNELDDVARHEPDDEEGDAL</sequence>
<dbReference type="Proteomes" id="UP000035579">
    <property type="component" value="Chromosome"/>
</dbReference>
<protein>
    <submittedName>
        <fullName evidence="1">Uncharacterized protein</fullName>
    </submittedName>
</protein>
<accession>A0AAC8QDF2</accession>
<evidence type="ECO:0000313" key="1">
    <source>
        <dbReference type="EMBL" id="AKJ05198.1"/>
    </source>
</evidence>
<evidence type="ECO:0000313" key="2">
    <source>
        <dbReference type="Proteomes" id="UP000035579"/>
    </source>
</evidence>
<gene>
    <name evidence="1" type="ORF">AA314_06824</name>
</gene>